<comment type="caution">
    <text evidence="1">The sequence shown here is derived from an EMBL/GenBank/DDBJ whole genome shotgun (WGS) entry which is preliminary data.</text>
</comment>
<dbReference type="PANTHER" id="PTHR31549:SF23">
    <property type="entry name" value="OS03G0591600 PROTEIN"/>
    <property type="match status" value="1"/>
</dbReference>
<organism evidence="1 2">
    <name type="scientific">Artemisia annua</name>
    <name type="common">Sweet wormwood</name>
    <dbReference type="NCBI Taxonomy" id="35608"/>
    <lineage>
        <taxon>Eukaryota</taxon>
        <taxon>Viridiplantae</taxon>
        <taxon>Streptophyta</taxon>
        <taxon>Embryophyta</taxon>
        <taxon>Tracheophyta</taxon>
        <taxon>Spermatophyta</taxon>
        <taxon>Magnoliopsida</taxon>
        <taxon>eudicotyledons</taxon>
        <taxon>Gunneridae</taxon>
        <taxon>Pentapetalae</taxon>
        <taxon>asterids</taxon>
        <taxon>campanulids</taxon>
        <taxon>Asterales</taxon>
        <taxon>Asteraceae</taxon>
        <taxon>Asteroideae</taxon>
        <taxon>Anthemideae</taxon>
        <taxon>Artemisiinae</taxon>
        <taxon>Artemisia</taxon>
    </lineage>
</organism>
<dbReference type="InterPro" id="IPR004158">
    <property type="entry name" value="DUF247_pln"/>
</dbReference>
<keyword evidence="2" id="KW-1185">Reference proteome</keyword>
<dbReference type="EMBL" id="PKPP01006786">
    <property type="protein sequence ID" value="PWA55327.1"/>
    <property type="molecule type" value="Genomic_DNA"/>
</dbReference>
<protein>
    <submittedName>
        <fullName evidence="1">Uncharacterized protein</fullName>
    </submittedName>
</protein>
<proteinExistence type="predicted"/>
<accession>A0A2U1M261</accession>
<reference evidence="1 2" key="1">
    <citation type="journal article" date="2018" name="Mol. Plant">
        <title>The genome of Artemisia annua provides insight into the evolution of Asteraceae family and artemisinin biosynthesis.</title>
        <authorList>
            <person name="Shen Q."/>
            <person name="Zhang L."/>
            <person name="Liao Z."/>
            <person name="Wang S."/>
            <person name="Yan T."/>
            <person name="Shi P."/>
            <person name="Liu M."/>
            <person name="Fu X."/>
            <person name="Pan Q."/>
            <person name="Wang Y."/>
            <person name="Lv Z."/>
            <person name="Lu X."/>
            <person name="Zhang F."/>
            <person name="Jiang W."/>
            <person name="Ma Y."/>
            <person name="Chen M."/>
            <person name="Hao X."/>
            <person name="Li L."/>
            <person name="Tang Y."/>
            <person name="Lv G."/>
            <person name="Zhou Y."/>
            <person name="Sun X."/>
            <person name="Brodelius P.E."/>
            <person name="Rose J.K.C."/>
            <person name="Tang K."/>
        </authorList>
    </citation>
    <scope>NUCLEOTIDE SEQUENCE [LARGE SCALE GENOMIC DNA]</scope>
    <source>
        <strain evidence="2">cv. Huhao1</strain>
        <tissue evidence="1">Leaf</tissue>
    </source>
</reference>
<dbReference type="PANTHER" id="PTHR31549">
    <property type="entry name" value="PROTEIN, PUTATIVE (DUF247)-RELATED-RELATED"/>
    <property type="match status" value="1"/>
</dbReference>
<evidence type="ECO:0000313" key="1">
    <source>
        <dbReference type="EMBL" id="PWA55327.1"/>
    </source>
</evidence>
<sequence>MSKQLQDNGLEFEHLVDQSAIFEPKIRACYHKYLDYDGETLAWIMAIDVSFLLEFLDVYTIEKRSITRALRMSHLVCFSCRKFAHNAILRDVGMLENQIPIFLSEKMLEVKFLLNSLEYAKTSLASMLFALYKELSPFRVLDHKNNLPSNEDCTHLLGFLYHMVDIVDPDSKEQCYGMTDKDLVLRNLVAYEVCSDCGPLFLTHNTELMNGIIDTEQDAKFRRKKGQLDT</sequence>
<evidence type="ECO:0000313" key="2">
    <source>
        <dbReference type="Proteomes" id="UP000245207"/>
    </source>
</evidence>
<dbReference type="Proteomes" id="UP000245207">
    <property type="component" value="Unassembled WGS sequence"/>
</dbReference>
<dbReference type="Pfam" id="PF03140">
    <property type="entry name" value="DUF247"/>
    <property type="match status" value="2"/>
</dbReference>
<gene>
    <name evidence="1" type="ORF">CTI12_AA426330</name>
</gene>
<dbReference type="AlphaFoldDB" id="A0A2U1M261"/>
<dbReference type="OrthoDB" id="2356035at2759"/>
<dbReference type="STRING" id="35608.A0A2U1M261"/>
<name>A0A2U1M261_ARTAN</name>